<feature type="compositionally biased region" description="Polar residues" evidence="2">
    <location>
        <begin position="8"/>
        <end position="22"/>
    </location>
</feature>
<dbReference type="Gramene" id="Manes.09G161700.1.v8.1">
    <property type="protein sequence ID" value="Manes.09G161700.1.v8.1.CDS.1"/>
    <property type="gene ID" value="Manes.09G161700.v8.1"/>
</dbReference>
<feature type="region of interest" description="Disordered" evidence="2">
    <location>
        <begin position="1"/>
        <end position="37"/>
    </location>
</feature>
<evidence type="ECO:0000313" key="4">
    <source>
        <dbReference type="EMBL" id="OAY42208.1"/>
    </source>
</evidence>
<dbReference type="AlphaFoldDB" id="A0A2C9VBB3"/>
<dbReference type="STRING" id="3983.A0A2C9VBB3"/>
<keyword evidence="5" id="KW-1185">Reference proteome</keyword>
<feature type="coiled-coil region" evidence="1">
    <location>
        <begin position="563"/>
        <end position="597"/>
    </location>
</feature>
<comment type="caution">
    <text evidence="4">The sequence shown here is derived from an EMBL/GenBank/DDBJ whole genome shotgun (WGS) entry which is preliminary data.</text>
</comment>
<evidence type="ECO:0000256" key="1">
    <source>
        <dbReference type="SAM" id="Coils"/>
    </source>
</evidence>
<dbReference type="GO" id="GO:0006412">
    <property type="term" value="P:translation"/>
    <property type="evidence" value="ECO:0000318"/>
    <property type="project" value="GO_Central"/>
</dbReference>
<dbReference type="OrthoDB" id="689590at2759"/>
<evidence type="ECO:0000256" key="2">
    <source>
        <dbReference type="SAM" id="MobiDB-lite"/>
    </source>
</evidence>
<keyword evidence="3" id="KW-1133">Transmembrane helix</keyword>
<dbReference type="OMA" id="ISAMQCK"/>
<evidence type="ECO:0000313" key="5">
    <source>
        <dbReference type="Proteomes" id="UP000091857"/>
    </source>
</evidence>
<gene>
    <name evidence="4" type="ORF">MANES_09G161700v8</name>
</gene>
<name>A0A2C9VBB3_MANES</name>
<reference evidence="5" key="1">
    <citation type="journal article" date="2016" name="Nat. Biotechnol.">
        <title>Sequencing wild and cultivated cassava and related species reveals extensive interspecific hybridization and genetic diversity.</title>
        <authorList>
            <person name="Bredeson J.V."/>
            <person name="Lyons J.B."/>
            <person name="Prochnik S.E."/>
            <person name="Wu G.A."/>
            <person name="Ha C.M."/>
            <person name="Edsinger-Gonzales E."/>
            <person name="Grimwood J."/>
            <person name="Schmutz J."/>
            <person name="Rabbi I.Y."/>
            <person name="Egesi C."/>
            <person name="Nauluvula P."/>
            <person name="Lebot V."/>
            <person name="Ndunguru J."/>
            <person name="Mkamilo G."/>
            <person name="Bart R.S."/>
            <person name="Setter T.L."/>
            <person name="Gleadow R.M."/>
            <person name="Kulakow P."/>
            <person name="Ferguson M.E."/>
            <person name="Rounsley S."/>
            <person name="Rokhsar D.S."/>
        </authorList>
    </citation>
    <scope>NUCLEOTIDE SEQUENCE [LARGE SCALE GENOMIC DNA]</scope>
    <source>
        <strain evidence="5">cv. AM560-2</strain>
    </source>
</reference>
<dbReference type="EMBL" id="CM004395">
    <property type="protein sequence ID" value="OAY42208.1"/>
    <property type="molecule type" value="Genomic_DNA"/>
</dbReference>
<evidence type="ECO:0000256" key="3">
    <source>
        <dbReference type="SAM" id="Phobius"/>
    </source>
</evidence>
<proteinExistence type="predicted"/>
<dbReference type="GO" id="GO:0022625">
    <property type="term" value="C:cytosolic large ribosomal subunit"/>
    <property type="evidence" value="ECO:0000318"/>
    <property type="project" value="GO_Central"/>
</dbReference>
<keyword evidence="1" id="KW-0175">Coiled coil</keyword>
<dbReference type="PANTHER" id="PTHR11363">
    <property type="entry name" value="60S RIBOSOMAL PROTEIN L3-RELATED"/>
    <property type="match status" value="1"/>
</dbReference>
<dbReference type="InterPro" id="IPR045077">
    <property type="entry name" value="L3_arc_euk"/>
</dbReference>
<protein>
    <submittedName>
        <fullName evidence="4">Uncharacterized protein</fullName>
    </submittedName>
</protein>
<feature type="coiled-coil region" evidence="1">
    <location>
        <begin position="423"/>
        <end position="520"/>
    </location>
</feature>
<organism evidence="4 5">
    <name type="scientific">Manihot esculenta</name>
    <name type="common">Cassava</name>
    <name type="synonym">Jatropha manihot</name>
    <dbReference type="NCBI Taxonomy" id="3983"/>
    <lineage>
        <taxon>Eukaryota</taxon>
        <taxon>Viridiplantae</taxon>
        <taxon>Streptophyta</taxon>
        <taxon>Embryophyta</taxon>
        <taxon>Tracheophyta</taxon>
        <taxon>Spermatophyta</taxon>
        <taxon>Magnoliopsida</taxon>
        <taxon>eudicotyledons</taxon>
        <taxon>Gunneridae</taxon>
        <taxon>Pentapetalae</taxon>
        <taxon>rosids</taxon>
        <taxon>fabids</taxon>
        <taxon>Malpighiales</taxon>
        <taxon>Euphorbiaceae</taxon>
        <taxon>Crotonoideae</taxon>
        <taxon>Manihoteae</taxon>
        <taxon>Manihot</taxon>
    </lineage>
</organism>
<dbReference type="GO" id="GO:0003735">
    <property type="term" value="F:structural constituent of ribosome"/>
    <property type="evidence" value="ECO:0000318"/>
    <property type="project" value="GO_Central"/>
</dbReference>
<dbReference type="Proteomes" id="UP000091857">
    <property type="component" value="Chromosome 9"/>
</dbReference>
<feature type="transmembrane region" description="Helical" evidence="3">
    <location>
        <begin position="599"/>
        <end position="620"/>
    </location>
</feature>
<dbReference type="GO" id="GO:0003723">
    <property type="term" value="F:RNA binding"/>
    <property type="evidence" value="ECO:0000318"/>
    <property type="project" value="GO_Central"/>
</dbReference>
<keyword evidence="3" id="KW-0812">Transmembrane</keyword>
<dbReference type="PANTHER" id="PTHR11363:SF15">
    <property type="entry name" value="PREFOLDIN CHAPERONE SUBUNIT FAMILY PROTEIN"/>
    <property type="match status" value="1"/>
</dbReference>
<sequence>MAKKKPTRLSQPLKQDVSQVNSHSHDMTRQPSTMEDTEEKLQNLKSLNSMLLKETLERRQQVESLMQAKEGLESQLARTGAEMGDLENLLTRATEDRLSLEIENTLFCVVIRMRMNEMGVVVEGLVNEKAEKENEIGFLKTEVNGILANLENEREKSSRVCRERDLLRFDMDNWEKEANRLKEKIIEMVEKEIKTEEEIEKLKIHYAKSIEQNKKTEEEIEKVKDLRDLAEKKLAEKVKEIEGLNREMKEIVRKNTGIEMENSEQKLKITELEKDASELNEIILSLRKEEGVLREKVLELEKSCYEAIEKAKVIAMEFDALMDEKQNKERTIESLMEQTDSSDKLIKTLKFEVKEKDGLIEKLMRKKVELDDVKLSKESEIVKLHEELAGFRDAMFAMQESIKNHEDKNKQLAYEVNHHRDAFERVRVERENTQTNLDEEKKNTINLKAKVLEMEKRIEETLDEFAKVKNERENLLEQKKEMECQVDLLKKEKDLVQRNLYEAQQEINDLRTKMESTTINSERALSMLKNASALICRSDDGEEEVTITQKKLDGVTEPYATELESIKSAFRKKETVVEEMKQQLKFLQNSLTDAHKKKGLWAIVSSATTFLAAVSVAYAARVR</sequence>
<keyword evidence="3" id="KW-0472">Membrane</keyword>
<accession>A0A2C9VBB3</accession>